<keyword evidence="3" id="KW-0482">Metalloprotease</keyword>
<keyword evidence="2" id="KW-1133">Transmembrane helix</keyword>
<feature type="transmembrane region" description="Helical" evidence="2">
    <location>
        <begin position="470"/>
        <end position="494"/>
    </location>
</feature>
<name>A0A4V0YZK1_KTERU</name>
<dbReference type="GO" id="GO:0006508">
    <property type="term" value="P:proteolysis"/>
    <property type="evidence" value="ECO:0007669"/>
    <property type="project" value="UniProtKB-KW"/>
</dbReference>
<organism evidence="3 4">
    <name type="scientific">Ktedonosporobacter rubrisoli</name>
    <dbReference type="NCBI Taxonomy" id="2509675"/>
    <lineage>
        <taxon>Bacteria</taxon>
        <taxon>Bacillati</taxon>
        <taxon>Chloroflexota</taxon>
        <taxon>Ktedonobacteria</taxon>
        <taxon>Ktedonobacterales</taxon>
        <taxon>Ktedonosporobacteraceae</taxon>
        <taxon>Ktedonosporobacter</taxon>
    </lineage>
</organism>
<dbReference type="InterPro" id="IPR026898">
    <property type="entry name" value="PrsW"/>
</dbReference>
<dbReference type="Proteomes" id="UP000290365">
    <property type="component" value="Chromosome"/>
</dbReference>
<feature type="transmembrane region" description="Helical" evidence="2">
    <location>
        <begin position="318"/>
        <end position="344"/>
    </location>
</feature>
<feature type="transmembrane region" description="Helical" evidence="2">
    <location>
        <begin position="403"/>
        <end position="427"/>
    </location>
</feature>
<protein>
    <submittedName>
        <fullName evidence="3">PrsW family intramembrane metalloprotease</fullName>
    </submittedName>
</protein>
<dbReference type="KEGG" id="kbs:EPA93_30070"/>
<dbReference type="RefSeq" id="WP_129891067.1">
    <property type="nucleotide sequence ID" value="NZ_CP035758.1"/>
</dbReference>
<evidence type="ECO:0000313" key="3">
    <source>
        <dbReference type="EMBL" id="QBD80001.1"/>
    </source>
</evidence>
<feature type="region of interest" description="Disordered" evidence="1">
    <location>
        <begin position="545"/>
        <end position="564"/>
    </location>
</feature>
<evidence type="ECO:0000313" key="4">
    <source>
        <dbReference type="Proteomes" id="UP000290365"/>
    </source>
</evidence>
<feature type="region of interest" description="Disordered" evidence="1">
    <location>
        <begin position="1"/>
        <end position="114"/>
    </location>
</feature>
<dbReference type="Pfam" id="PF13367">
    <property type="entry name" value="PrsW-protease"/>
    <property type="match status" value="1"/>
</dbReference>
<accession>A0A4V0YZK1</accession>
<feature type="compositionally biased region" description="Polar residues" evidence="1">
    <location>
        <begin position="15"/>
        <end position="25"/>
    </location>
</feature>
<evidence type="ECO:0000256" key="1">
    <source>
        <dbReference type="SAM" id="MobiDB-lite"/>
    </source>
</evidence>
<dbReference type="EMBL" id="CP035758">
    <property type="protein sequence ID" value="QBD80001.1"/>
    <property type="molecule type" value="Genomic_DNA"/>
</dbReference>
<keyword evidence="2" id="KW-0472">Membrane</keyword>
<keyword evidence="3" id="KW-0378">Hydrolase</keyword>
<feature type="transmembrane region" description="Helical" evidence="2">
    <location>
        <begin position="278"/>
        <end position="298"/>
    </location>
</feature>
<dbReference type="AlphaFoldDB" id="A0A4V0YZK1"/>
<sequence length="571" mass="62581">MASENIGPFFDPENQGKQGDINRQSFAFPPIEDAEKTLIAKRTRAENGKVPQTPSLTNNNQLQEPMYREHVSRALPPLPSEAPGFRPAYNPYQAGQPAPAGQGPNNQYPVPPAPYPGYQPTGPAMPGYNGYPPAYPYPGYYGYSPYPYPYPWQPPKPKRDGYLFGISIASFISAILITLGGFVCALILLLLLVLPNTRMLPADQRFAAMAQLLAFALAGIVGGGFTLYHSIRSLFLRKPSAQFKLPWFWIFFVLYLGVIAIGASLLNQGQSIANTPLTLFLIALAGILPAVTILALGVRRIHFPRLAPWPTTWRRLTVSLVGGATLAIVLALIFETLLAVLLAREFGVKNLMLDNPDQPIPQDPRGILFMFILLSVIAPLVEEAVKPLAAVIMIRRINSAAEAFVLGMAGGIGFNLIETFGYISMGYKDWLTVAIERSAAGLLHGFGAAMIALGWYYLTHRDSAKNRFLLVFACWAYAILQHALWNGSFGLQLLPAPVGPYLDHGVVTLGPVTFESFILVYLVESILMLAFFLYVTKKLRGQAPPAPRSTLGQPGPQPVPQSWEKARAYIQ</sequence>
<feature type="compositionally biased region" description="Polar residues" evidence="1">
    <location>
        <begin position="50"/>
        <end position="63"/>
    </location>
</feature>
<keyword evidence="3" id="KW-0645">Protease</keyword>
<feature type="transmembrane region" description="Helical" evidence="2">
    <location>
        <begin position="439"/>
        <end position="458"/>
    </location>
</feature>
<dbReference type="GO" id="GO:0008237">
    <property type="term" value="F:metallopeptidase activity"/>
    <property type="evidence" value="ECO:0007669"/>
    <property type="project" value="UniProtKB-KW"/>
</dbReference>
<reference evidence="3 4" key="1">
    <citation type="submission" date="2019-01" db="EMBL/GenBank/DDBJ databases">
        <title>Ktedonosporobacter rubrisoli SCAWS-G2.</title>
        <authorList>
            <person name="Huang Y."/>
            <person name="Yan B."/>
        </authorList>
    </citation>
    <scope>NUCLEOTIDE SEQUENCE [LARGE SCALE GENOMIC DNA]</scope>
    <source>
        <strain evidence="3 4">SCAWS-G2</strain>
    </source>
</reference>
<feature type="transmembrane region" description="Helical" evidence="2">
    <location>
        <begin position="162"/>
        <end position="194"/>
    </location>
</feature>
<evidence type="ECO:0000256" key="2">
    <source>
        <dbReference type="SAM" id="Phobius"/>
    </source>
</evidence>
<keyword evidence="2" id="KW-0812">Transmembrane</keyword>
<feature type="transmembrane region" description="Helical" evidence="2">
    <location>
        <begin position="247"/>
        <end position="266"/>
    </location>
</feature>
<keyword evidence="4" id="KW-1185">Reference proteome</keyword>
<gene>
    <name evidence="3" type="ORF">EPA93_30070</name>
</gene>
<proteinExistence type="predicted"/>
<feature type="transmembrane region" description="Helical" evidence="2">
    <location>
        <begin position="206"/>
        <end position="227"/>
    </location>
</feature>
<feature type="transmembrane region" description="Helical" evidence="2">
    <location>
        <begin position="514"/>
        <end position="535"/>
    </location>
</feature>
<feature type="compositionally biased region" description="Basic and acidic residues" evidence="1">
    <location>
        <begin position="33"/>
        <end position="47"/>
    </location>
</feature>
<dbReference type="OrthoDB" id="154108at2"/>
<feature type="compositionally biased region" description="Low complexity" evidence="1">
    <location>
        <begin position="87"/>
        <end position="108"/>
    </location>
</feature>